<evidence type="ECO:0000313" key="2">
    <source>
        <dbReference type="Proteomes" id="UP000095282"/>
    </source>
</evidence>
<dbReference type="Proteomes" id="UP000095282">
    <property type="component" value="Unplaced"/>
</dbReference>
<protein>
    <submittedName>
        <fullName evidence="3">Chemokine vCXCL1</fullName>
    </submittedName>
</protein>
<feature type="chain" id="PRO_5009307466" evidence="1">
    <location>
        <begin position="23"/>
        <end position="130"/>
    </location>
</feature>
<dbReference type="WBParaSite" id="Csp11.Scaffold599.g5355.t1">
    <property type="protein sequence ID" value="Csp11.Scaffold599.g5355.t1"/>
    <property type="gene ID" value="Csp11.Scaffold599.g5355"/>
</dbReference>
<sequence length="130" mass="14381">MNSLILSLLILTIFGAVIVTNACCPYPAFARSITVWTKPPNNIPERLFNCNKEVYINCGADPKDYPNVGIWGNATDEEVRPTVHIKSPGMVGINITCDSETNLWKTDKFDGLFRVFGCLFQSHGGIWISG</sequence>
<evidence type="ECO:0000256" key="1">
    <source>
        <dbReference type="SAM" id="SignalP"/>
    </source>
</evidence>
<accession>A0A1I7TF70</accession>
<name>A0A1I7TF70_9PELO</name>
<feature type="signal peptide" evidence="1">
    <location>
        <begin position="1"/>
        <end position="22"/>
    </location>
</feature>
<organism evidence="2 3">
    <name type="scientific">Caenorhabditis tropicalis</name>
    <dbReference type="NCBI Taxonomy" id="1561998"/>
    <lineage>
        <taxon>Eukaryota</taxon>
        <taxon>Metazoa</taxon>
        <taxon>Ecdysozoa</taxon>
        <taxon>Nematoda</taxon>
        <taxon>Chromadorea</taxon>
        <taxon>Rhabditida</taxon>
        <taxon>Rhabditina</taxon>
        <taxon>Rhabditomorpha</taxon>
        <taxon>Rhabditoidea</taxon>
        <taxon>Rhabditidae</taxon>
        <taxon>Peloderinae</taxon>
        <taxon>Caenorhabditis</taxon>
    </lineage>
</organism>
<keyword evidence="1" id="KW-0732">Signal</keyword>
<reference evidence="3" key="1">
    <citation type="submission" date="2016-11" db="UniProtKB">
        <authorList>
            <consortium name="WormBaseParasite"/>
        </authorList>
    </citation>
    <scope>IDENTIFICATION</scope>
</reference>
<dbReference type="eggNOG" id="ENOG502R913">
    <property type="taxonomic scope" value="Eukaryota"/>
</dbReference>
<proteinExistence type="predicted"/>
<dbReference type="AlphaFoldDB" id="A0A1I7TF70"/>
<keyword evidence="2" id="KW-1185">Reference proteome</keyword>
<evidence type="ECO:0000313" key="3">
    <source>
        <dbReference type="WBParaSite" id="Csp11.Scaffold599.g5355.t1"/>
    </source>
</evidence>
<dbReference type="STRING" id="1561998.A0A1I7TF70"/>